<accession>A0A918KZY9</accession>
<proteinExistence type="predicted"/>
<dbReference type="RefSeq" id="WP_189944055.1">
    <property type="nucleotide sequence ID" value="NZ_BMSX01000041.1"/>
</dbReference>
<organism evidence="1 2">
    <name type="scientific">Streptomyces aurantiogriseus</name>
    <dbReference type="NCBI Taxonomy" id="66870"/>
    <lineage>
        <taxon>Bacteria</taxon>
        <taxon>Bacillati</taxon>
        <taxon>Actinomycetota</taxon>
        <taxon>Actinomycetes</taxon>
        <taxon>Kitasatosporales</taxon>
        <taxon>Streptomycetaceae</taxon>
        <taxon>Streptomyces</taxon>
    </lineage>
</organism>
<evidence type="ECO:0000313" key="1">
    <source>
        <dbReference type="EMBL" id="GGR61242.1"/>
    </source>
</evidence>
<protein>
    <submittedName>
        <fullName evidence="1">Uncharacterized protein</fullName>
    </submittedName>
</protein>
<dbReference type="EMBL" id="BMSX01000041">
    <property type="protein sequence ID" value="GGR61242.1"/>
    <property type="molecule type" value="Genomic_DNA"/>
</dbReference>
<sequence length="176" mass="19282">MTDQTPAHGCTIDGQPAMPILISEYNQLTAELAALRAVARGYCPACGRGDAAPTVADWEQQRQRADEAEQRLRRIDAGHPRADAIQAEIGEMIAQTHELREQLRLVDAMRQQNLDAAAAAVQRAERAEATLAEVLDSFAGVRDEAGALLHHAAPVIYPRQFEEWQAALNQPKEPTP</sequence>
<keyword evidence="2" id="KW-1185">Reference proteome</keyword>
<dbReference type="AlphaFoldDB" id="A0A918KZY9"/>
<evidence type="ECO:0000313" key="2">
    <source>
        <dbReference type="Proteomes" id="UP000658320"/>
    </source>
</evidence>
<comment type="caution">
    <text evidence="1">The sequence shown here is derived from an EMBL/GenBank/DDBJ whole genome shotgun (WGS) entry which is preliminary data.</text>
</comment>
<reference evidence="1" key="1">
    <citation type="journal article" date="2014" name="Int. J. Syst. Evol. Microbiol.">
        <title>Complete genome sequence of Corynebacterium casei LMG S-19264T (=DSM 44701T), isolated from a smear-ripened cheese.</title>
        <authorList>
            <consortium name="US DOE Joint Genome Institute (JGI-PGF)"/>
            <person name="Walter F."/>
            <person name="Albersmeier A."/>
            <person name="Kalinowski J."/>
            <person name="Ruckert C."/>
        </authorList>
    </citation>
    <scope>NUCLEOTIDE SEQUENCE</scope>
    <source>
        <strain evidence="1">JCM 4346</strain>
    </source>
</reference>
<name>A0A918KZY9_9ACTN</name>
<dbReference type="Proteomes" id="UP000658320">
    <property type="component" value="Unassembled WGS sequence"/>
</dbReference>
<reference evidence="1" key="2">
    <citation type="submission" date="2020-09" db="EMBL/GenBank/DDBJ databases">
        <authorList>
            <person name="Sun Q."/>
            <person name="Ohkuma M."/>
        </authorList>
    </citation>
    <scope>NUCLEOTIDE SEQUENCE</scope>
    <source>
        <strain evidence="1">JCM 4346</strain>
    </source>
</reference>
<gene>
    <name evidence="1" type="ORF">GCM10010251_92490</name>
</gene>